<protein>
    <submittedName>
        <fullName evidence="2">Uncharacterized protein</fullName>
    </submittedName>
</protein>
<feature type="region of interest" description="Disordered" evidence="1">
    <location>
        <begin position="984"/>
        <end position="1021"/>
    </location>
</feature>
<organism evidence="2 3">
    <name type="scientific">Pristionchus pacificus</name>
    <name type="common">Parasitic nematode worm</name>
    <dbReference type="NCBI Taxonomy" id="54126"/>
    <lineage>
        <taxon>Eukaryota</taxon>
        <taxon>Metazoa</taxon>
        <taxon>Ecdysozoa</taxon>
        <taxon>Nematoda</taxon>
        <taxon>Chromadorea</taxon>
        <taxon>Rhabditida</taxon>
        <taxon>Rhabditina</taxon>
        <taxon>Diplogasteromorpha</taxon>
        <taxon>Diplogasteroidea</taxon>
        <taxon>Neodiplogasteridae</taxon>
        <taxon>Pristionchus</taxon>
    </lineage>
</organism>
<feature type="region of interest" description="Disordered" evidence="1">
    <location>
        <begin position="591"/>
        <end position="669"/>
    </location>
</feature>
<accession>A0A2A6B542</accession>
<reference evidence="3" key="1">
    <citation type="journal article" date="2008" name="Nat. Genet.">
        <title>The Pristionchus pacificus genome provides a unique perspective on nematode lifestyle and parasitism.</title>
        <authorList>
            <person name="Dieterich C."/>
            <person name="Clifton S.W."/>
            <person name="Schuster L.N."/>
            <person name="Chinwalla A."/>
            <person name="Delehaunty K."/>
            <person name="Dinkelacker I."/>
            <person name="Fulton L."/>
            <person name="Fulton R."/>
            <person name="Godfrey J."/>
            <person name="Minx P."/>
            <person name="Mitreva M."/>
            <person name="Roeseler W."/>
            <person name="Tian H."/>
            <person name="Witte H."/>
            <person name="Yang S.P."/>
            <person name="Wilson R.K."/>
            <person name="Sommer R.J."/>
        </authorList>
    </citation>
    <scope>NUCLEOTIDE SEQUENCE [LARGE SCALE GENOMIC DNA]</scope>
    <source>
        <strain evidence="3">PS312</strain>
    </source>
</reference>
<reference evidence="2" key="2">
    <citation type="submission" date="2022-06" db="UniProtKB">
        <authorList>
            <consortium name="EnsemblMetazoa"/>
        </authorList>
    </citation>
    <scope>IDENTIFICATION</scope>
    <source>
        <strain evidence="2">PS312</strain>
    </source>
</reference>
<feature type="compositionally biased region" description="Polar residues" evidence="1">
    <location>
        <begin position="10"/>
        <end position="43"/>
    </location>
</feature>
<dbReference type="AlphaFoldDB" id="A0A2A6B542"/>
<feature type="compositionally biased region" description="Basic and acidic residues" evidence="1">
    <location>
        <begin position="865"/>
        <end position="874"/>
    </location>
</feature>
<feature type="compositionally biased region" description="Low complexity" evidence="1">
    <location>
        <begin position="1008"/>
        <end position="1021"/>
    </location>
</feature>
<accession>A0A8R1UB91</accession>
<feature type="compositionally biased region" description="Low complexity" evidence="1">
    <location>
        <begin position="44"/>
        <end position="58"/>
    </location>
</feature>
<feature type="region of interest" description="Disordered" evidence="1">
    <location>
        <begin position="745"/>
        <end position="764"/>
    </location>
</feature>
<feature type="compositionally biased region" description="Basic and acidic residues" evidence="1">
    <location>
        <begin position="644"/>
        <end position="669"/>
    </location>
</feature>
<gene>
    <name evidence="2" type="primary">WBGene00107102</name>
</gene>
<proteinExistence type="predicted"/>
<feature type="region of interest" description="Disordered" evidence="1">
    <location>
        <begin position="861"/>
        <end position="904"/>
    </location>
</feature>
<dbReference type="EnsemblMetazoa" id="PPA17548.1">
    <property type="protein sequence ID" value="PPA17548.1"/>
    <property type="gene ID" value="WBGene00107102"/>
</dbReference>
<dbReference type="Proteomes" id="UP000005239">
    <property type="component" value="Unassembled WGS sequence"/>
</dbReference>
<evidence type="ECO:0000313" key="2">
    <source>
        <dbReference type="EnsemblMetazoa" id="PPA17548.1"/>
    </source>
</evidence>
<sequence>MAKALHNLTFYRSTPSHGAQYSDQRESSTTVNFANTILPRSQPSNNGYQGNNSSSGHYGARGRGGAHGGRYQDGEMSAARQLRQQISQNHGYGHGQGRHRDVPVFTASAAAAAVQLQQHLPPSDRQEFNEPSTIIWCEGGIGEVMSPSVWRNQNLHLYFDASRTVLEGPGGWDGLKTELEAGVEMDITFSISNGLLEQLRAMQMETTSSSADTHTFIRIATIAELRASRYASVRTHEQAVVIAKRSGGATFLINNSGERAVLHPAFMPSDGVRHAILEKTHGMKTIETREFDDSHSTLCVLGRSLAVRLAPAPQWLPTIYPTDHGVTRWALSAEAYGEEKRGRAVVKHSTCHAVILVPVEGDLVGIKTTLHAPIIQMQGQIKQEVQQIGSCWRFRACRELPGRMAVWRAFEIMEELDTDVPIAEKVVDSVLTGNRLIELEPEEEYWVDPLEEARRREGERKERRVVEERKVSSVLDDLAELQFAFTQPAAAASQSATAAWGGHDDQPLVCLSDNVVSSSPDVLVFSPIDDLLDSETFAADVFRAPTILPDEHLLLGVPPEEAIKTEQEMLLANPPRTTAVERKWGVYETGDERPDMRVRPKMKKKKKSRSRVDSIASSNDEDERKMEKKVASPILVDTTGDSQLRVEEKESTESDAHSTERRREIKEDSRLKKHLASINVGFVTSGSDMFDILQGGDESMESESAVPAATAAPPPVAVATTAAAPPSPTITFEASGCDMVDLLHGPDAAAPPAASEADAPSRRAHDTRARLFGELMKKKEQKPAVQPAAAAAAVADDLRNLTVAATPAPKAATAPAPTQTGPCDERFWAAWSEDPTGPPAPRFAILPYPERPRFEGGWWFRPSRARPEPVESRKEARKKRREAEERWRAEQMVDDADAASRRPDDTRERLLAEMMRKKAMKSVESPPVSAFNVEKKKDVVVERTKEEEEDAASAPVAYSGSSRAPADDVRARLLGALAKKKQKPFEPAAVVEEKKEKDADVENVLVDLSPSSDSPSPSLFAAAAASPTPLLQSPTDLLHDDLKDLF</sequence>
<feature type="compositionally biased region" description="Basic and acidic residues" evidence="1">
    <location>
        <begin position="881"/>
        <end position="891"/>
    </location>
</feature>
<evidence type="ECO:0000256" key="1">
    <source>
        <dbReference type="SAM" id="MobiDB-lite"/>
    </source>
</evidence>
<feature type="region of interest" description="Disordered" evidence="1">
    <location>
        <begin position="1"/>
        <end position="80"/>
    </location>
</feature>
<feature type="compositionally biased region" description="Low complexity" evidence="1">
    <location>
        <begin position="746"/>
        <end position="758"/>
    </location>
</feature>
<feature type="compositionally biased region" description="Basic and acidic residues" evidence="1">
    <location>
        <begin position="991"/>
        <end position="1000"/>
    </location>
</feature>
<name>A0A2A6B542_PRIPA</name>
<feature type="compositionally biased region" description="Gly residues" evidence="1">
    <location>
        <begin position="59"/>
        <end position="68"/>
    </location>
</feature>
<feature type="compositionally biased region" description="Basic residues" evidence="1">
    <location>
        <begin position="599"/>
        <end position="609"/>
    </location>
</feature>
<keyword evidence="3" id="KW-1185">Reference proteome</keyword>
<feature type="region of interest" description="Disordered" evidence="1">
    <location>
        <begin position="942"/>
        <end position="965"/>
    </location>
</feature>
<evidence type="ECO:0000313" key="3">
    <source>
        <dbReference type="Proteomes" id="UP000005239"/>
    </source>
</evidence>